<reference evidence="1" key="1">
    <citation type="submission" date="2014-09" db="EMBL/GenBank/DDBJ databases">
        <authorList>
            <person name="Magalhaes I.L.F."/>
            <person name="Oliveira U."/>
            <person name="Santos F.R."/>
            <person name="Vidigal T.H.D.A."/>
            <person name="Brescovit A.D."/>
            <person name="Santos A.J."/>
        </authorList>
    </citation>
    <scope>NUCLEOTIDE SEQUENCE</scope>
    <source>
        <tissue evidence="1">Shoot tissue taken approximately 20 cm above the soil surface</tissue>
    </source>
</reference>
<name>A0A0A9D005_ARUDO</name>
<organism evidence="1">
    <name type="scientific">Arundo donax</name>
    <name type="common">Giant reed</name>
    <name type="synonym">Donax arundinaceus</name>
    <dbReference type="NCBI Taxonomy" id="35708"/>
    <lineage>
        <taxon>Eukaryota</taxon>
        <taxon>Viridiplantae</taxon>
        <taxon>Streptophyta</taxon>
        <taxon>Embryophyta</taxon>
        <taxon>Tracheophyta</taxon>
        <taxon>Spermatophyta</taxon>
        <taxon>Magnoliopsida</taxon>
        <taxon>Liliopsida</taxon>
        <taxon>Poales</taxon>
        <taxon>Poaceae</taxon>
        <taxon>PACMAD clade</taxon>
        <taxon>Arundinoideae</taxon>
        <taxon>Arundineae</taxon>
        <taxon>Arundo</taxon>
    </lineage>
</organism>
<protein>
    <submittedName>
        <fullName evidence="1">Uncharacterized protein</fullName>
    </submittedName>
</protein>
<sequence>MASSVAFSVTARPFTLIAVTPMKYSSDLSPLVDTPAVLTGLTRRGVYMSDLDRSTPGWNTYGASPKTTTPGADVDGRQSANLRENRNVAASCIGSAKRARLSDAIPVAPAARPRVRNVAPQVNRNAGAVASGPGVRRDDVVGSASASVMMLPPVLTRVTVFSGNPPQVSLRQDGLGALKQVVAQAAVRARRHGLDPHGTRR</sequence>
<evidence type="ECO:0000313" key="1">
    <source>
        <dbReference type="EMBL" id="JAD81126.1"/>
    </source>
</evidence>
<proteinExistence type="predicted"/>
<accession>A0A0A9D005</accession>
<dbReference type="AlphaFoldDB" id="A0A0A9D005"/>
<dbReference type="EMBL" id="GBRH01216769">
    <property type="protein sequence ID" value="JAD81126.1"/>
    <property type="molecule type" value="Transcribed_RNA"/>
</dbReference>
<reference evidence="1" key="2">
    <citation type="journal article" date="2015" name="Data Brief">
        <title>Shoot transcriptome of the giant reed, Arundo donax.</title>
        <authorList>
            <person name="Barrero R.A."/>
            <person name="Guerrero F.D."/>
            <person name="Moolhuijzen P."/>
            <person name="Goolsby J.A."/>
            <person name="Tidwell J."/>
            <person name="Bellgard S.E."/>
            <person name="Bellgard M.I."/>
        </authorList>
    </citation>
    <scope>NUCLEOTIDE SEQUENCE</scope>
    <source>
        <tissue evidence="1">Shoot tissue taken approximately 20 cm above the soil surface</tissue>
    </source>
</reference>